<sequence>MTQGDLITYYDDQTGERFGLTAGELGGWTAATAALLTDGCRLGPGSTAAVLLPPHWQTAAVLLGAWSAGLELSIRGWATAGLTPAGDALDVTFVERRRIGHWLDEIPAGRHQFVLGLAPHGEATAGVPDGYRDYTSSLRPYLGAHPPRHAIADHLPAVTDGTTYAEYARTAVAIADRNGIGPGDRVLIDTATQEQPLIWLLGPLAVGASIVLCAHLDESRLDKRIADERVTQVLR</sequence>
<dbReference type="RefSeq" id="WP_203382986.1">
    <property type="nucleotide sequence ID" value="NZ_JAENHP010000027.1"/>
</dbReference>
<protein>
    <submittedName>
        <fullName evidence="1">AMP-dependent synthetase</fullName>
    </submittedName>
</protein>
<gene>
    <name evidence="1" type="ORF">JIG36_44735</name>
</gene>
<dbReference type="EMBL" id="JAENHP010000027">
    <property type="protein sequence ID" value="MBM2622631.1"/>
    <property type="molecule type" value="Genomic_DNA"/>
</dbReference>
<evidence type="ECO:0000313" key="2">
    <source>
        <dbReference type="Proteomes" id="UP000632138"/>
    </source>
</evidence>
<dbReference type="SUPFAM" id="SSF56801">
    <property type="entry name" value="Acetyl-CoA synthetase-like"/>
    <property type="match status" value="1"/>
</dbReference>
<accession>A0ABS2AS17</accession>
<dbReference type="Proteomes" id="UP000632138">
    <property type="component" value="Unassembled WGS sequence"/>
</dbReference>
<organism evidence="1 2">
    <name type="scientific">Paractinoplanes ovalisporus</name>
    <dbReference type="NCBI Taxonomy" id="2810368"/>
    <lineage>
        <taxon>Bacteria</taxon>
        <taxon>Bacillati</taxon>
        <taxon>Actinomycetota</taxon>
        <taxon>Actinomycetes</taxon>
        <taxon>Micromonosporales</taxon>
        <taxon>Micromonosporaceae</taxon>
        <taxon>Paractinoplanes</taxon>
    </lineage>
</organism>
<keyword evidence="2" id="KW-1185">Reference proteome</keyword>
<dbReference type="InterPro" id="IPR017523">
    <property type="entry name" value="Rv3268"/>
</dbReference>
<name>A0ABS2AS17_9ACTN</name>
<proteinExistence type="predicted"/>
<reference evidence="1 2" key="1">
    <citation type="submission" date="2021-01" db="EMBL/GenBank/DDBJ databases">
        <title>Actinoplanes sp. nov. LDG1-06 isolated from lichen.</title>
        <authorList>
            <person name="Saeng-In P."/>
            <person name="Phongsopitanun W."/>
            <person name="Kanchanasin P."/>
            <person name="Yuki M."/>
            <person name="Kudo T."/>
            <person name="Ohkuma M."/>
            <person name="Tanasupawat S."/>
        </authorList>
    </citation>
    <scope>NUCLEOTIDE SEQUENCE [LARGE SCALE GENOMIC DNA]</scope>
    <source>
        <strain evidence="1 2">LDG1-06</strain>
    </source>
</reference>
<comment type="caution">
    <text evidence="1">The sequence shown here is derived from an EMBL/GenBank/DDBJ whole genome shotgun (WGS) entry which is preliminary data.</text>
</comment>
<dbReference type="NCBIfam" id="TIGR03089">
    <property type="entry name" value="TIGR03089 family protein"/>
    <property type="match status" value="1"/>
</dbReference>
<evidence type="ECO:0000313" key="1">
    <source>
        <dbReference type="EMBL" id="MBM2622631.1"/>
    </source>
</evidence>